<protein>
    <submittedName>
        <fullName evidence="2">Uncharacterized protein</fullName>
    </submittedName>
</protein>
<dbReference type="AlphaFoldDB" id="A0A4S8LFX9"/>
<reference evidence="2 3" key="1">
    <citation type="journal article" date="2019" name="Nat. Ecol. Evol.">
        <title>Megaphylogeny resolves global patterns of mushroom evolution.</title>
        <authorList>
            <person name="Varga T."/>
            <person name="Krizsan K."/>
            <person name="Foldi C."/>
            <person name="Dima B."/>
            <person name="Sanchez-Garcia M."/>
            <person name="Sanchez-Ramirez S."/>
            <person name="Szollosi G.J."/>
            <person name="Szarkandi J.G."/>
            <person name="Papp V."/>
            <person name="Albert L."/>
            <person name="Andreopoulos W."/>
            <person name="Angelini C."/>
            <person name="Antonin V."/>
            <person name="Barry K.W."/>
            <person name="Bougher N.L."/>
            <person name="Buchanan P."/>
            <person name="Buyck B."/>
            <person name="Bense V."/>
            <person name="Catcheside P."/>
            <person name="Chovatia M."/>
            <person name="Cooper J."/>
            <person name="Damon W."/>
            <person name="Desjardin D."/>
            <person name="Finy P."/>
            <person name="Geml J."/>
            <person name="Haridas S."/>
            <person name="Hughes K."/>
            <person name="Justo A."/>
            <person name="Karasinski D."/>
            <person name="Kautmanova I."/>
            <person name="Kiss B."/>
            <person name="Kocsube S."/>
            <person name="Kotiranta H."/>
            <person name="LaButti K.M."/>
            <person name="Lechner B.E."/>
            <person name="Liimatainen K."/>
            <person name="Lipzen A."/>
            <person name="Lukacs Z."/>
            <person name="Mihaltcheva S."/>
            <person name="Morgado L.N."/>
            <person name="Niskanen T."/>
            <person name="Noordeloos M.E."/>
            <person name="Ohm R.A."/>
            <person name="Ortiz-Santana B."/>
            <person name="Ovrebo C."/>
            <person name="Racz N."/>
            <person name="Riley R."/>
            <person name="Savchenko A."/>
            <person name="Shiryaev A."/>
            <person name="Soop K."/>
            <person name="Spirin V."/>
            <person name="Szebenyi C."/>
            <person name="Tomsovsky M."/>
            <person name="Tulloss R.E."/>
            <person name="Uehling J."/>
            <person name="Grigoriev I.V."/>
            <person name="Vagvolgyi C."/>
            <person name="Papp T."/>
            <person name="Martin F.M."/>
            <person name="Miettinen O."/>
            <person name="Hibbett D.S."/>
            <person name="Nagy L.G."/>
        </authorList>
    </citation>
    <scope>NUCLEOTIDE SEQUENCE [LARGE SCALE GENOMIC DNA]</scope>
    <source>
        <strain evidence="2 3">CBS 962.96</strain>
    </source>
</reference>
<organism evidence="2 3">
    <name type="scientific">Dendrothele bispora (strain CBS 962.96)</name>
    <dbReference type="NCBI Taxonomy" id="1314807"/>
    <lineage>
        <taxon>Eukaryota</taxon>
        <taxon>Fungi</taxon>
        <taxon>Dikarya</taxon>
        <taxon>Basidiomycota</taxon>
        <taxon>Agaricomycotina</taxon>
        <taxon>Agaricomycetes</taxon>
        <taxon>Agaricomycetidae</taxon>
        <taxon>Agaricales</taxon>
        <taxon>Agaricales incertae sedis</taxon>
        <taxon>Dendrothele</taxon>
    </lineage>
</organism>
<keyword evidence="3" id="KW-1185">Reference proteome</keyword>
<name>A0A4S8LFX9_DENBC</name>
<dbReference type="Proteomes" id="UP000297245">
    <property type="component" value="Unassembled WGS sequence"/>
</dbReference>
<accession>A0A4S8LFX9</accession>
<feature type="region of interest" description="Disordered" evidence="1">
    <location>
        <begin position="159"/>
        <end position="188"/>
    </location>
</feature>
<dbReference type="EMBL" id="ML179430">
    <property type="protein sequence ID" value="THU87922.1"/>
    <property type="molecule type" value="Genomic_DNA"/>
</dbReference>
<evidence type="ECO:0000313" key="3">
    <source>
        <dbReference type="Proteomes" id="UP000297245"/>
    </source>
</evidence>
<dbReference type="OrthoDB" id="3110790at2759"/>
<sequence>MVLEDWIALKDLHIFLQLVKQWLNRPQTPDDSDIFGGLEHQPSLTSHLPARQGSGVHISPARPLLEVHTSGYTDNDHPGQKWCQSSFHRHWVLDDDFGNGVDCNACRMKGPHENRTTKNGRYRDSDHPGLLWCTRNRHWVQEAMFGTRDLCEACRNKQNERHRRNRENHPQSPPPPPPPAHLPPPQTPPLYLTIL</sequence>
<gene>
    <name evidence="2" type="ORF">K435DRAFT_866807</name>
</gene>
<feature type="compositionally biased region" description="Pro residues" evidence="1">
    <location>
        <begin position="171"/>
        <end position="188"/>
    </location>
</feature>
<proteinExistence type="predicted"/>
<evidence type="ECO:0000256" key="1">
    <source>
        <dbReference type="SAM" id="MobiDB-lite"/>
    </source>
</evidence>
<evidence type="ECO:0000313" key="2">
    <source>
        <dbReference type="EMBL" id="THU87922.1"/>
    </source>
</evidence>